<gene>
    <name evidence="10" type="ORF">FDK22_15040</name>
</gene>
<dbReference type="NCBIfam" id="TIGR00254">
    <property type="entry name" value="GGDEF"/>
    <property type="match status" value="1"/>
</dbReference>
<dbReference type="EC" id="2.7.7.65" evidence="2"/>
<keyword evidence="3" id="KW-1003">Cell membrane</keyword>
<feature type="domain" description="GGDEF" evidence="9">
    <location>
        <begin position="347"/>
        <end position="477"/>
    </location>
</feature>
<dbReference type="CDD" id="cd01949">
    <property type="entry name" value="GGDEF"/>
    <property type="match status" value="1"/>
</dbReference>
<evidence type="ECO:0000256" key="7">
    <source>
        <dbReference type="ARBA" id="ARBA00034247"/>
    </source>
</evidence>
<dbReference type="FunFam" id="3.30.70.270:FF:000001">
    <property type="entry name" value="Diguanylate cyclase domain protein"/>
    <property type="match status" value="1"/>
</dbReference>
<name>A0A5R8XXJ4_9BACT</name>
<dbReference type="InterPro" id="IPR000160">
    <property type="entry name" value="GGDEF_dom"/>
</dbReference>
<dbReference type="AlphaFoldDB" id="A0A5R8XXJ4"/>
<reference evidence="10 11" key="1">
    <citation type="submission" date="2019-05" db="EMBL/GenBank/DDBJ databases">
        <title>Arcobacter sp. nov., isolated from sea sediment.</title>
        <authorList>
            <person name="Kim W."/>
        </authorList>
    </citation>
    <scope>NUCLEOTIDE SEQUENCE [LARGE SCALE GENOMIC DNA]</scope>
    <source>
        <strain evidence="10 11">CAU 1517</strain>
    </source>
</reference>
<protein>
    <recommendedName>
        <fullName evidence="2">diguanylate cyclase</fullName>
        <ecNumber evidence="2">2.7.7.65</ecNumber>
    </recommendedName>
</protein>
<evidence type="ECO:0000313" key="10">
    <source>
        <dbReference type="EMBL" id="TLP35561.1"/>
    </source>
</evidence>
<evidence type="ECO:0000256" key="2">
    <source>
        <dbReference type="ARBA" id="ARBA00012528"/>
    </source>
</evidence>
<evidence type="ECO:0000259" key="9">
    <source>
        <dbReference type="PROSITE" id="PS50887"/>
    </source>
</evidence>
<comment type="subcellular location">
    <subcellularLocation>
        <location evidence="1">Cell membrane</location>
        <topology evidence="1">Multi-pass membrane protein</topology>
    </subcellularLocation>
</comment>
<proteinExistence type="predicted"/>
<dbReference type="Pfam" id="PF00990">
    <property type="entry name" value="GGDEF"/>
    <property type="match status" value="1"/>
</dbReference>
<keyword evidence="5 8" id="KW-1133">Transmembrane helix</keyword>
<dbReference type="InterPro" id="IPR050469">
    <property type="entry name" value="Diguanylate_Cyclase"/>
</dbReference>
<comment type="catalytic activity">
    <reaction evidence="7">
        <text>2 GTP = 3',3'-c-di-GMP + 2 diphosphate</text>
        <dbReference type="Rhea" id="RHEA:24898"/>
        <dbReference type="ChEBI" id="CHEBI:33019"/>
        <dbReference type="ChEBI" id="CHEBI:37565"/>
        <dbReference type="ChEBI" id="CHEBI:58805"/>
        <dbReference type="EC" id="2.7.7.65"/>
    </reaction>
</comment>
<dbReference type="SUPFAM" id="SSF55073">
    <property type="entry name" value="Nucleotide cyclase"/>
    <property type="match status" value="1"/>
</dbReference>
<keyword evidence="6 8" id="KW-0472">Membrane</keyword>
<evidence type="ECO:0000256" key="4">
    <source>
        <dbReference type="ARBA" id="ARBA00022692"/>
    </source>
</evidence>
<dbReference type="OrthoDB" id="9812260at2"/>
<evidence type="ECO:0000256" key="6">
    <source>
        <dbReference type="ARBA" id="ARBA00023136"/>
    </source>
</evidence>
<organism evidence="10 11">
    <name type="scientific">Arcobacter arenosus</name>
    <dbReference type="NCBI Taxonomy" id="2576037"/>
    <lineage>
        <taxon>Bacteria</taxon>
        <taxon>Pseudomonadati</taxon>
        <taxon>Campylobacterota</taxon>
        <taxon>Epsilonproteobacteria</taxon>
        <taxon>Campylobacterales</taxon>
        <taxon>Arcobacteraceae</taxon>
        <taxon>Arcobacter</taxon>
    </lineage>
</organism>
<dbReference type="PROSITE" id="PS50887">
    <property type="entry name" value="GGDEF"/>
    <property type="match status" value="1"/>
</dbReference>
<dbReference type="RefSeq" id="WP_138153809.1">
    <property type="nucleotide sequence ID" value="NZ_VANU01000008.1"/>
</dbReference>
<comment type="caution">
    <text evidence="10">The sequence shown here is derived from an EMBL/GenBank/DDBJ whole genome shotgun (WGS) entry which is preliminary data.</text>
</comment>
<feature type="transmembrane region" description="Helical" evidence="8">
    <location>
        <begin position="283"/>
        <end position="306"/>
    </location>
</feature>
<dbReference type="PANTHER" id="PTHR45138:SF9">
    <property type="entry name" value="DIGUANYLATE CYCLASE DGCM-RELATED"/>
    <property type="match status" value="1"/>
</dbReference>
<evidence type="ECO:0000256" key="8">
    <source>
        <dbReference type="SAM" id="Phobius"/>
    </source>
</evidence>
<accession>A0A5R8XXJ4</accession>
<evidence type="ECO:0000256" key="3">
    <source>
        <dbReference type="ARBA" id="ARBA00022475"/>
    </source>
</evidence>
<dbReference type="PANTHER" id="PTHR45138">
    <property type="entry name" value="REGULATORY COMPONENTS OF SENSORY TRANSDUCTION SYSTEM"/>
    <property type="match status" value="1"/>
</dbReference>
<dbReference type="EMBL" id="VANU01000008">
    <property type="protein sequence ID" value="TLP35561.1"/>
    <property type="molecule type" value="Genomic_DNA"/>
</dbReference>
<keyword evidence="4 8" id="KW-0812">Transmembrane</keyword>
<sequence length="477" mass="55628">MNSKYKVIIVISSLLIVLSISISFINYLVSLNSAQQQLKNQSLPLSLDNIYSDIQKNIIQPYLVSSMMANDTFVHDWLLNEESNEEKIIKYLEAIKNKYNMFNTFLVSNETKNYYTPHGVVEKIKKDNPANKWYFDFYNSQGKHEINLDFNEHLSNNMIMFINYKIFDSNFHFIGATGVALKISYIDELLETFRSKYNFQVTFFDKNGKVVLSERKFYKYKTIKEDETLKEFENVIISKKSNIIEYENNDSKYIINTKYIPELDLFLTVKANLDDFTKDVKKIFYFNLITSIIITFIIAFIVFYIIRNYSKKLEYLSQYDSLTDLSNRRDFEEKLNREIDLNKRRPQNISFAFLDIDNFKSVNDNYGHAKGDLVLKEIAKILKTNIRKTDIVGRWGGEEFVIAFIGSSLENATSVCENIRKEIESNIKIKKLVSLKVTASFGVTMLKQSDSIDTITSRADEAMYLSKNNGKNQINSL</sequence>
<dbReference type="Gene3D" id="3.30.450.20">
    <property type="entry name" value="PAS domain"/>
    <property type="match status" value="1"/>
</dbReference>
<dbReference type="Gene3D" id="3.30.70.270">
    <property type="match status" value="1"/>
</dbReference>
<feature type="transmembrane region" description="Helical" evidence="8">
    <location>
        <begin position="7"/>
        <end position="29"/>
    </location>
</feature>
<evidence type="ECO:0000256" key="5">
    <source>
        <dbReference type="ARBA" id="ARBA00022989"/>
    </source>
</evidence>
<dbReference type="Proteomes" id="UP000308901">
    <property type="component" value="Unassembled WGS sequence"/>
</dbReference>
<dbReference type="InterPro" id="IPR033479">
    <property type="entry name" value="dCache_1"/>
</dbReference>
<dbReference type="GO" id="GO:0005886">
    <property type="term" value="C:plasma membrane"/>
    <property type="evidence" value="ECO:0007669"/>
    <property type="project" value="UniProtKB-SubCell"/>
</dbReference>
<dbReference type="SMART" id="SM00267">
    <property type="entry name" value="GGDEF"/>
    <property type="match status" value="1"/>
</dbReference>
<evidence type="ECO:0000256" key="1">
    <source>
        <dbReference type="ARBA" id="ARBA00004651"/>
    </source>
</evidence>
<dbReference type="InterPro" id="IPR029787">
    <property type="entry name" value="Nucleotide_cyclase"/>
</dbReference>
<keyword evidence="11" id="KW-1185">Reference proteome</keyword>
<dbReference type="GO" id="GO:0052621">
    <property type="term" value="F:diguanylate cyclase activity"/>
    <property type="evidence" value="ECO:0007669"/>
    <property type="project" value="UniProtKB-EC"/>
</dbReference>
<dbReference type="Pfam" id="PF02743">
    <property type="entry name" value="dCache_1"/>
    <property type="match status" value="1"/>
</dbReference>
<evidence type="ECO:0000313" key="11">
    <source>
        <dbReference type="Proteomes" id="UP000308901"/>
    </source>
</evidence>
<dbReference type="InterPro" id="IPR043128">
    <property type="entry name" value="Rev_trsase/Diguanyl_cyclase"/>
</dbReference>